<organism evidence="8 9">
    <name type="scientific">Stenotrophomonas aracearum</name>
    <dbReference type="NCBI Taxonomy" id="3003272"/>
    <lineage>
        <taxon>Bacteria</taxon>
        <taxon>Pseudomonadati</taxon>
        <taxon>Pseudomonadota</taxon>
        <taxon>Gammaproteobacteria</taxon>
        <taxon>Lysobacterales</taxon>
        <taxon>Lysobacteraceae</taxon>
        <taxon>Stenotrophomonas</taxon>
    </lineage>
</organism>
<comment type="caution">
    <text evidence="7">Lacks conserved residue(s) required for the propagation of feature annotation.</text>
</comment>
<accession>A0ABY9Y9N9</accession>
<gene>
    <name evidence="8" type="ORF">PDM28_10205</name>
</gene>
<comment type="similarity">
    <text evidence="2 7">Belongs to the UPF0056 (MarC) family.</text>
</comment>
<dbReference type="InterPro" id="IPR002771">
    <property type="entry name" value="Multi_antbiot-R_MarC"/>
</dbReference>
<reference evidence="8 9" key="1">
    <citation type="submission" date="2022-12" db="EMBL/GenBank/DDBJ databases">
        <title>Two new species, Stenotrophomonas aracearum and Stenotrophomonas oahuensis, isolated from Anthurium (Araceae family) in Hawaii.</title>
        <authorList>
            <person name="Chunag S.C."/>
            <person name="Dobhal S."/>
            <person name="Alvarez A."/>
            <person name="Arif M."/>
        </authorList>
    </citation>
    <scope>NUCLEOTIDE SEQUENCE [LARGE SCALE GENOMIC DNA]</scope>
    <source>
        <strain evidence="8 9">A5588</strain>
    </source>
</reference>
<evidence type="ECO:0000313" key="9">
    <source>
        <dbReference type="Proteomes" id="UP001305421"/>
    </source>
</evidence>
<keyword evidence="3" id="KW-1003">Cell membrane</keyword>
<evidence type="ECO:0000256" key="6">
    <source>
        <dbReference type="ARBA" id="ARBA00023136"/>
    </source>
</evidence>
<feature type="transmembrane region" description="Helical" evidence="7">
    <location>
        <begin position="188"/>
        <end position="211"/>
    </location>
</feature>
<evidence type="ECO:0000256" key="3">
    <source>
        <dbReference type="ARBA" id="ARBA00022475"/>
    </source>
</evidence>
<keyword evidence="4 7" id="KW-0812">Transmembrane</keyword>
<dbReference type="Proteomes" id="UP001305421">
    <property type="component" value="Chromosome"/>
</dbReference>
<keyword evidence="5 7" id="KW-1133">Transmembrane helix</keyword>
<evidence type="ECO:0000256" key="4">
    <source>
        <dbReference type="ARBA" id="ARBA00022692"/>
    </source>
</evidence>
<dbReference type="PANTHER" id="PTHR33508:SF1">
    <property type="entry name" value="UPF0056 MEMBRANE PROTEIN YHCE"/>
    <property type="match status" value="1"/>
</dbReference>
<feature type="transmembrane region" description="Helical" evidence="7">
    <location>
        <begin position="129"/>
        <end position="148"/>
    </location>
</feature>
<comment type="subcellular location">
    <subcellularLocation>
        <location evidence="1 7">Cell membrane</location>
        <topology evidence="1 7">Multi-pass membrane protein</topology>
    </subcellularLocation>
</comment>
<feature type="transmembrane region" description="Helical" evidence="7">
    <location>
        <begin position="155"/>
        <end position="176"/>
    </location>
</feature>
<evidence type="ECO:0000256" key="2">
    <source>
        <dbReference type="ARBA" id="ARBA00009784"/>
    </source>
</evidence>
<evidence type="ECO:0000256" key="7">
    <source>
        <dbReference type="RuleBase" id="RU362048"/>
    </source>
</evidence>
<keyword evidence="9" id="KW-1185">Reference proteome</keyword>
<dbReference type="RefSeq" id="WP_102944946.1">
    <property type="nucleotide sequence ID" value="NZ_CP115543.1"/>
</dbReference>
<evidence type="ECO:0000256" key="5">
    <source>
        <dbReference type="ARBA" id="ARBA00022989"/>
    </source>
</evidence>
<evidence type="ECO:0000256" key="1">
    <source>
        <dbReference type="ARBA" id="ARBA00004651"/>
    </source>
</evidence>
<proteinExistence type="inferred from homology"/>
<sequence length="217" mass="22508">MSLVMAAAAVAAPPPTYVLALADIFLLFFIMIGPIKALGAYATAAHGMEPRQWTATAWKVFGVALVTTLVAGGVGGIMLNKWHIAPAVLQLAGGLVFLLVALQMVLAQYATPAPPGGTAAPPPPAGRLAFPVTIPAYGIAALIVLVALSGSADRYLWIMGLAILVLVLDLVTMLFIRSIMKTVGQLPLQILSAVLGMLQVALALQLITGAIRTIIHT</sequence>
<protein>
    <recommendedName>
        <fullName evidence="7">UPF0056 membrane protein</fullName>
    </recommendedName>
</protein>
<dbReference type="EMBL" id="CP115543">
    <property type="protein sequence ID" value="WNH47084.1"/>
    <property type="molecule type" value="Genomic_DNA"/>
</dbReference>
<evidence type="ECO:0000313" key="8">
    <source>
        <dbReference type="EMBL" id="WNH47084.1"/>
    </source>
</evidence>
<dbReference type="Pfam" id="PF01914">
    <property type="entry name" value="MarC"/>
    <property type="match status" value="1"/>
</dbReference>
<dbReference type="PANTHER" id="PTHR33508">
    <property type="entry name" value="UPF0056 MEMBRANE PROTEIN YHCE"/>
    <property type="match status" value="1"/>
</dbReference>
<feature type="transmembrane region" description="Helical" evidence="7">
    <location>
        <begin position="57"/>
        <end position="79"/>
    </location>
</feature>
<keyword evidence="6 7" id="KW-0472">Membrane</keyword>
<name>A0ABY9Y9N9_9GAMM</name>
<feature type="transmembrane region" description="Helical" evidence="7">
    <location>
        <begin position="91"/>
        <end position="109"/>
    </location>
</feature>